<dbReference type="GO" id="GO:0016747">
    <property type="term" value="F:acyltransferase activity, transferring groups other than amino-acyl groups"/>
    <property type="evidence" value="ECO:0007669"/>
    <property type="project" value="InterPro"/>
</dbReference>
<name>A0A815HAI4_9BILA</name>
<dbReference type="Pfam" id="PF00583">
    <property type="entry name" value="Acetyltransf_1"/>
    <property type="match status" value="1"/>
</dbReference>
<dbReference type="Proteomes" id="UP000663874">
    <property type="component" value="Unassembled WGS sequence"/>
</dbReference>
<evidence type="ECO:0000313" key="5">
    <source>
        <dbReference type="EMBL" id="CAF1406161.1"/>
    </source>
</evidence>
<evidence type="ECO:0000313" key="9">
    <source>
        <dbReference type="EMBL" id="CAF4026470.1"/>
    </source>
</evidence>
<evidence type="ECO:0000313" key="8">
    <source>
        <dbReference type="EMBL" id="CAF3889906.1"/>
    </source>
</evidence>
<dbReference type="OrthoDB" id="9975601at2759"/>
<organism evidence="3 10">
    <name type="scientific">Rotaria sordida</name>
    <dbReference type="NCBI Taxonomy" id="392033"/>
    <lineage>
        <taxon>Eukaryota</taxon>
        <taxon>Metazoa</taxon>
        <taxon>Spiralia</taxon>
        <taxon>Gnathifera</taxon>
        <taxon>Rotifera</taxon>
        <taxon>Eurotatoria</taxon>
        <taxon>Bdelloidea</taxon>
        <taxon>Philodinida</taxon>
        <taxon>Philodinidae</taxon>
        <taxon>Rotaria</taxon>
    </lineage>
</organism>
<dbReference type="AlphaFoldDB" id="A0A815HAI4"/>
<comment type="caution">
    <text evidence="3">The sequence shown here is derived from an EMBL/GenBank/DDBJ whole genome shotgun (WGS) entry which is preliminary data.</text>
</comment>
<dbReference type="EMBL" id="CAJOBD010002544">
    <property type="protein sequence ID" value="CAF3889906.1"/>
    <property type="molecule type" value="Genomic_DNA"/>
</dbReference>
<dbReference type="EMBL" id="CAJNOL010005145">
    <property type="protein sequence ID" value="CAF1600430.1"/>
    <property type="molecule type" value="Genomic_DNA"/>
</dbReference>
<sequence>MTSIDIRENLSLFDDAFSIHRQIPEFQIDSTTYDQLIERINNVKHPLILVAYINNQPVGYLMGYERYSSFYIWIAGVLPNHRRHGIFDQLINRTEQWAIKEKYNSLTIKTRNSFKSMLLFLISHDFKLIDIDKRQSVNTHRLILEKQLINSQNLSSN</sequence>
<dbReference type="Proteomes" id="UP000663889">
    <property type="component" value="Unassembled WGS sequence"/>
</dbReference>
<reference evidence="3" key="1">
    <citation type="submission" date="2021-02" db="EMBL/GenBank/DDBJ databases">
        <authorList>
            <person name="Nowell W R."/>
        </authorList>
    </citation>
    <scope>NUCLEOTIDE SEQUENCE</scope>
</reference>
<evidence type="ECO:0000313" key="4">
    <source>
        <dbReference type="EMBL" id="CAF1403608.1"/>
    </source>
</evidence>
<protein>
    <recommendedName>
        <fullName evidence="1">N-acetyltransferase domain-containing protein</fullName>
    </recommendedName>
</protein>
<evidence type="ECO:0000259" key="1">
    <source>
        <dbReference type="PROSITE" id="PS51186"/>
    </source>
</evidence>
<dbReference type="Proteomes" id="UP000663823">
    <property type="component" value="Unassembled WGS sequence"/>
</dbReference>
<dbReference type="CDD" id="cd04301">
    <property type="entry name" value="NAT_SF"/>
    <property type="match status" value="1"/>
</dbReference>
<dbReference type="PROSITE" id="PS51186">
    <property type="entry name" value="GNAT"/>
    <property type="match status" value="1"/>
</dbReference>
<dbReference type="InterPro" id="IPR016181">
    <property type="entry name" value="Acyl_CoA_acyltransferase"/>
</dbReference>
<keyword evidence="11" id="KW-1185">Reference proteome</keyword>
<evidence type="ECO:0000313" key="2">
    <source>
        <dbReference type="EMBL" id="CAF1318679.1"/>
    </source>
</evidence>
<dbReference type="Proteomes" id="UP000663882">
    <property type="component" value="Unassembled WGS sequence"/>
</dbReference>
<dbReference type="Proteomes" id="UP000663864">
    <property type="component" value="Unassembled WGS sequence"/>
</dbReference>
<evidence type="ECO:0000313" key="3">
    <source>
        <dbReference type="EMBL" id="CAF1348387.1"/>
    </source>
</evidence>
<evidence type="ECO:0000313" key="7">
    <source>
        <dbReference type="EMBL" id="CAF3851399.1"/>
    </source>
</evidence>
<evidence type="ECO:0000313" key="11">
    <source>
        <dbReference type="Proteomes" id="UP000663870"/>
    </source>
</evidence>
<dbReference type="EMBL" id="CAJNOO010005089">
    <property type="protein sequence ID" value="CAF1403608.1"/>
    <property type="molecule type" value="Genomic_DNA"/>
</dbReference>
<dbReference type="EMBL" id="CAJNOU010003719">
    <property type="protein sequence ID" value="CAF1406161.1"/>
    <property type="molecule type" value="Genomic_DNA"/>
</dbReference>
<gene>
    <name evidence="9" type="ORF">FNK824_LOCUS27386</name>
    <name evidence="8" type="ORF">JBS370_LOCUS20309</name>
    <name evidence="6" type="ORF">JXQ802_LOCUS48243</name>
    <name evidence="7" type="ORF">OTI717_LOCUS21185</name>
    <name evidence="3" type="ORF">PYM288_LOCUS32257</name>
    <name evidence="4" type="ORF">RFH988_LOCUS34946</name>
    <name evidence="5" type="ORF">SEV965_LOCUS31664</name>
    <name evidence="2" type="ORF">ZHD862_LOCUS28890</name>
</gene>
<evidence type="ECO:0000313" key="6">
    <source>
        <dbReference type="EMBL" id="CAF1600430.1"/>
    </source>
</evidence>
<feature type="domain" description="N-acetyltransferase" evidence="1">
    <location>
        <begin position="4"/>
        <end position="149"/>
    </location>
</feature>
<accession>A0A815HAI4</accession>
<dbReference type="Proteomes" id="UP000663836">
    <property type="component" value="Unassembled WGS sequence"/>
</dbReference>
<dbReference type="EMBL" id="CAJNOT010002473">
    <property type="protein sequence ID" value="CAF1318679.1"/>
    <property type="molecule type" value="Genomic_DNA"/>
</dbReference>
<dbReference type="Proteomes" id="UP000663854">
    <property type="component" value="Unassembled WGS sequence"/>
</dbReference>
<dbReference type="EMBL" id="CAJNOH010003778">
    <property type="protein sequence ID" value="CAF1348387.1"/>
    <property type="molecule type" value="Genomic_DNA"/>
</dbReference>
<dbReference type="Gene3D" id="3.40.630.30">
    <property type="match status" value="1"/>
</dbReference>
<evidence type="ECO:0000313" key="10">
    <source>
        <dbReference type="Proteomes" id="UP000663854"/>
    </source>
</evidence>
<dbReference type="EMBL" id="CAJOAX010003388">
    <property type="protein sequence ID" value="CAF3851399.1"/>
    <property type="molecule type" value="Genomic_DNA"/>
</dbReference>
<dbReference type="Proteomes" id="UP000663870">
    <property type="component" value="Unassembled WGS sequence"/>
</dbReference>
<dbReference type="InterPro" id="IPR000182">
    <property type="entry name" value="GNAT_dom"/>
</dbReference>
<dbReference type="EMBL" id="CAJOBE010007088">
    <property type="protein sequence ID" value="CAF4026470.1"/>
    <property type="molecule type" value="Genomic_DNA"/>
</dbReference>
<dbReference type="SUPFAM" id="SSF55729">
    <property type="entry name" value="Acyl-CoA N-acyltransferases (Nat)"/>
    <property type="match status" value="1"/>
</dbReference>
<proteinExistence type="predicted"/>